<dbReference type="Proteomes" id="UP001317742">
    <property type="component" value="Chromosome"/>
</dbReference>
<accession>A0ABM8B0W3</accession>
<keyword evidence="3" id="KW-1185">Reference proteome</keyword>
<dbReference type="RefSeq" id="WP_281763200.1">
    <property type="nucleotide sequence ID" value="NZ_AP026709.1"/>
</dbReference>
<evidence type="ECO:0000313" key="3">
    <source>
        <dbReference type="Proteomes" id="UP001317742"/>
    </source>
</evidence>
<proteinExistence type="predicted"/>
<protein>
    <submittedName>
        <fullName evidence="2">Uncharacterized protein</fullName>
    </submittedName>
</protein>
<name>A0ABM8B0W3_9BACT</name>
<organism evidence="2 3">
    <name type="scientific">Pseudodesulfovibrio nedwellii</name>
    <dbReference type="NCBI Taxonomy" id="2973072"/>
    <lineage>
        <taxon>Bacteria</taxon>
        <taxon>Pseudomonadati</taxon>
        <taxon>Thermodesulfobacteriota</taxon>
        <taxon>Desulfovibrionia</taxon>
        <taxon>Desulfovibrionales</taxon>
        <taxon>Desulfovibrionaceae</taxon>
    </lineage>
</organism>
<evidence type="ECO:0000256" key="1">
    <source>
        <dbReference type="SAM" id="MobiDB-lite"/>
    </source>
</evidence>
<feature type="region of interest" description="Disordered" evidence="1">
    <location>
        <begin position="40"/>
        <end position="63"/>
    </location>
</feature>
<sequence>MAKAVFNDKKNGVTMTFRTSINSNGNPKDFLKRGLKSMFPNYEEEKKNPPVETDETKRIKESS</sequence>
<evidence type="ECO:0000313" key="2">
    <source>
        <dbReference type="EMBL" id="BDQ37348.1"/>
    </source>
</evidence>
<dbReference type="EMBL" id="AP026709">
    <property type="protein sequence ID" value="BDQ37348.1"/>
    <property type="molecule type" value="Genomic_DNA"/>
</dbReference>
<gene>
    <name evidence="2" type="ORF">SYK_17080</name>
</gene>
<reference evidence="2 3" key="1">
    <citation type="submission" date="2022-08" db="EMBL/GenBank/DDBJ databases">
        <title>Genome Sequence of the sulphate-reducing bacterium, Pseudodesulfovibrio sp. SYK.</title>
        <authorList>
            <person name="Kondo R."/>
            <person name="Kataoka T."/>
        </authorList>
    </citation>
    <scope>NUCLEOTIDE SEQUENCE [LARGE SCALE GENOMIC DNA]</scope>
    <source>
        <strain evidence="2 3">SYK</strain>
    </source>
</reference>
<feature type="compositionally biased region" description="Basic and acidic residues" evidence="1">
    <location>
        <begin position="43"/>
        <end position="63"/>
    </location>
</feature>